<proteinExistence type="predicted"/>
<dbReference type="Pfam" id="PF20150">
    <property type="entry name" value="2EXR"/>
    <property type="match status" value="1"/>
</dbReference>
<protein>
    <recommendedName>
        <fullName evidence="1">2EXR domain-containing protein</fullName>
    </recommendedName>
</protein>
<evidence type="ECO:0000313" key="3">
    <source>
        <dbReference type="Proteomes" id="UP000554235"/>
    </source>
</evidence>
<gene>
    <name evidence="2" type="ORF">FALBO_9480</name>
</gene>
<evidence type="ECO:0000313" key="2">
    <source>
        <dbReference type="EMBL" id="KAF4463696.1"/>
    </source>
</evidence>
<sequence length="242" mass="27713">MAQFACFPQLPVELGLRIWQLALPLVDNSQGVCVLPKGLGPLGNPSKHIVYNPWSPLRAVNREASQVAVESYPLTRQYDESRDIFYVDHETFYEFCDMCRESMWPGLISHLAIALSVSDSGAWLPIALTDMHSIETISIVYPQTSGEVDRSDKVHIPKALPLVLREFTKDERKALRVKADYLFDVHGRDFRIRWNKGTKKHLNFIKKDISDQSEDYQPPCWDRETNSLGLKFQARCFQVSNA</sequence>
<comment type="caution">
    <text evidence="2">The sequence shown here is derived from an EMBL/GenBank/DDBJ whole genome shotgun (WGS) entry which is preliminary data.</text>
</comment>
<dbReference type="Proteomes" id="UP000554235">
    <property type="component" value="Unassembled WGS sequence"/>
</dbReference>
<keyword evidence="3" id="KW-1185">Reference proteome</keyword>
<dbReference type="AlphaFoldDB" id="A0A8H4PBX8"/>
<evidence type="ECO:0000259" key="1">
    <source>
        <dbReference type="Pfam" id="PF20150"/>
    </source>
</evidence>
<name>A0A8H4PBX8_9HYPO</name>
<feature type="domain" description="2EXR" evidence="1">
    <location>
        <begin position="4"/>
        <end position="90"/>
    </location>
</feature>
<dbReference type="InterPro" id="IPR045518">
    <property type="entry name" value="2EXR"/>
</dbReference>
<organism evidence="2 3">
    <name type="scientific">Fusarium albosuccineum</name>
    <dbReference type="NCBI Taxonomy" id="1237068"/>
    <lineage>
        <taxon>Eukaryota</taxon>
        <taxon>Fungi</taxon>
        <taxon>Dikarya</taxon>
        <taxon>Ascomycota</taxon>
        <taxon>Pezizomycotina</taxon>
        <taxon>Sordariomycetes</taxon>
        <taxon>Hypocreomycetidae</taxon>
        <taxon>Hypocreales</taxon>
        <taxon>Nectriaceae</taxon>
        <taxon>Fusarium</taxon>
        <taxon>Fusarium decemcellulare species complex</taxon>
    </lineage>
</organism>
<dbReference type="OrthoDB" id="3473305at2759"/>
<accession>A0A8H4PBX8</accession>
<reference evidence="2 3" key="1">
    <citation type="submission" date="2020-01" db="EMBL/GenBank/DDBJ databases">
        <title>Identification and distribution of gene clusters putatively required for synthesis of sphingolipid metabolism inhibitors in phylogenetically diverse species of the filamentous fungus Fusarium.</title>
        <authorList>
            <person name="Kim H.-S."/>
            <person name="Busman M."/>
            <person name="Brown D.W."/>
            <person name="Divon H."/>
            <person name="Uhlig S."/>
            <person name="Proctor R.H."/>
        </authorList>
    </citation>
    <scope>NUCLEOTIDE SEQUENCE [LARGE SCALE GENOMIC DNA]</scope>
    <source>
        <strain evidence="2 3">NRRL 20459</strain>
    </source>
</reference>
<dbReference type="EMBL" id="JAADYS010001322">
    <property type="protein sequence ID" value="KAF4463696.1"/>
    <property type="molecule type" value="Genomic_DNA"/>
</dbReference>